<sequence>MKKVYIALVVFVGASMYMLGQAQVSAGILAGQQVTPSVTYEFIECQRPQISNAPIYDRDSYLKAIDDYNALVAQVNTYQTCIRREAESDIRIQTEVIRSAYENESELIRLNLAEMRDSLNGWADGE</sequence>
<dbReference type="EMBL" id="BMGH01000001">
    <property type="protein sequence ID" value="GGD03705.1"/>
    <property type="molecule type" value="Genomic_DNA"/>
</dbReference>
<evidence type="ECO:0000313" key="2">
    <source>
        <dbReference type="EMBL" id="GGD03705.1"/>
    </source>
</evidence>
<feature type="signal peptide" evidence="1">
    <location>
        <begin position="1"/>
        <end position="22"/>
    </location>
</feature>
<keyword evidence="3" id="KW-1185">Reference proteome</keyword>
<dbReference type="Proteomes" id="UP000613582">
    <property type="component" value="Unassembled WGS sequence"/>
</dbReference>
<gene>
    <name evidence="2" type="ORF">GCM10011342_10850</name>
</gene>
<dbReference type="AlphaFoldDB" id="A0A8J2Y4W1"/>
<reference evidence="2" key="1">
    <citation type="journal article" date="2014" name="Int. J. Syst. Evol. Microbiol.">
        <title>Complete genome sequence of Corynebacterium casei LMG S-19264T (=DSM 44701T), isolated from a smear-ripened cheese.</title>
        <authorList>
            <consortium name="US DOE Joint Genome Institute (JGI-PGF)"/>
            <person name="Walter F."/>
            <person name="Albersmeier A."/>
            <person name="Kalinowski J."/>
            <person name="Ruckert C."/>
        </authorList>
    </citation>
    <scope>NUCLEOTIDE SEQUENCE</scope>
    <source>
        <strain evidence="2">CGMCC 1.12921</strain>
    </source>
</reference>
<proteinExistence type="predicted"/>
<feature type="chain" id="PRO_5035247766" evidence="1">
    <location>
        <begin position="23"/>
        <end position="126"/>
    </location>
</feature>
<accession>A0A8J2Y4W1</accession>
<comment type="caution">
    <text evidence="2">The sequence shown here is derived from an EMBL/GenBank/DDBJ whole genome shotgun (WGS) entry which is preliminary data.</text>
</comment>
<organism evidence="2 3">
    <name type="scientific">Aquisalinus flavus</name>
    <dbReference type="NCBI Taxonomy" id="1526572"/>
    <lineage>
        <taxon>Bacteria</taxon>
        <taxon>Pseudomonadati</taxon>
        <taxon>Pseudomonadota</taxon>
        <taxon>Alphaproteobacteria</taxon>
        <taxon>Parvularculales</taxon>
        <taxon>Parvularculaceae</taxon>
        <taxon>Aquisalinus</taxon>
    </lineage>
</organism>
<evidence type="ECO:0000256" key="1">
    <source>
        <dbReference type="SAM" id="SignalP"/>
    </source>
</evidence>
<evidence type="ECO:0000313" key="3">
    <source>
        <dbReference type="Proteomes" id="UP000613582"/>
    </source>
</evidence>
<reference evidence="2" key="2">
    <citation type="submission" date="2020-09" db="EMBL/GenBank/DDBJ databases">
        <authorList>
            <person name="Sun Q."/>
            <person name="Zhou Y."/>
        </authorList>
    </citation>
    <scope>NUCLEOTIDE SEQUENCE</scope>
    <source>
        <strain evidence="2">CGMCC 1.12921</strain>
    </source>
</reference>
<keyword evidence="1" id="KW-0732">Signal</keyword>
<name>A0A8J2Y4W1_9PROT</name>
<protein>
    <submittedName>
        <fullName evidence="2">Uncharacterized protein</fullName>
    </submittedName>
</protein>
<dbReference type="RefSeq" id="WP_188160251.1">
    <property type="nucleotide sequence ID" value="NZ_BMGH01000001.1"/>
</dbReference>